<evidence type="ECO:0000313" key="2">
    <source>
        <dbReference type="Proteomes" id="UP000431304"/>
    </source>
</evidence>
<sequence>MDFSQIKNHLISHREHAQHQIDYIKAHRHMKEDELHTYIYDYVLYKYNLFGEVADVYVLDDLAELSVAKAIKLSKEQAIAYDNKASCDGATSAMNKKVLLLMAIQKELNIKFPLDEVVQIKDTKKLTSVVYRQLNGKMAD</sequence>
<organism evidence="1 2">
    <name type="scientific">Eubacterium ramulus</name>
    <dbReference type="NCBI Taxonomy" id="39490"/>
    <lineage>
        <taxon>Bacteria</taxon>
        <taxon>Bacillati</taxon>
        <taxon>Bacillota</taxon>
        <taxon>Clostridia</taxon>
        <taxon>Eubacteriales</taxon>
        <taxon>Eubacteriaceae</taxon>
        <taxon>Eubacterium</taxon>
    </lineage>
</organism>
<dbReference type="RefSeq" id="WP_022035574.1">
    <property type="nucleotide sequence ID" value="NZ_CBCTYR010000037.1"/>
</dbReference>
<dbReference type="Proteomes" id="UP000431304">
    <property type="component" value="Unassembled WGS sequence"/>
</dbReference>
<protein>
    <submittedName>
        <fullName evidence="1">Uncharacterized protein</fullName>
    </submittedName>
</protein>
<gene>
    <name evidence="1" type="ORF">GKE72_09015</name>
</gene>
<name>A0A844DZ29_EUBRA</name>
<dbReference type="EMBL" id="WKRA01000013">
    <property type="protein sequence ID" value="MSD16212.1"/>
    <property type="molecule type" value="Genomic_DNA"/>
</dbReference>
<proteinExistence type="predicted"/>
<reference evidence="1 2" key="1">
    <citation type="journal article" date="2019" name="Nat. Med.">
        <title>A library of human gut bacterial isolates paired with longitudinal multiomics data enables mechanistic microbiome research.</title>
        <authorList>
            <person name="Poyet M."/>
            <person name="Groussin M."/>
            <person name="Gibbons S.M."/>
            <person name="Avila-Pacheco J."/>
            <person name="Jiang X."/>
            <person name="Kearney S.M."/>
            <person name="Perrotta A.R."/>
            <person name="Berdy B."/>
            <person name="Zhao S."/>
            <person name="Lieberman T.D."/>
            <person name="Swanson P.K."/>
            <person name="Smith M."/>
            <person name="Roesemann S."/>
            <person name="Alexander J.E."/>
            <person name="Rich S.A."/>
            <person name="Livny J."/>
            <person name="Vlamakis H."/>
            <person name="Clish C."/>
            <person name="Bullock K."/>
            <person name="Deik A."/>
            <person name="Scott J."/>
            <person name="Pierce K.A."/>
            <person name="Xavier R.J."/>
            <person name="Alm E.J."/>
        </authorList>
    </citation>
    <scope>NUCLEOTIDE SEQUENCE [LARGE SCALE GENOMIC DNA]</scope>
    <source>
        <strain evidence="1 2">BIOML-A3</strain>
    </source>
</reference>
<comment type="caution">
    <text evidence="1">The sequence shown here is derived from an EMBL/GenBank/DDBJ whole genome shotgun (WGS) entry which is preliminary data.</text>
</comment>
<evidence type="ECO:0000313" key="1">
    <source>
        <dbReference type="EMBL" id="MSD16212.1"/>
    </source>
</evidence>
<accession>A0A844DZ29</accession>
<dbReference type="AlphaFoldDB" id="A0A844DZ29"/>